<dbReference type="eggNOG" id="COG2169">
    <property type="taxonomic scope" value="Bacteria"/>
</dbReference>
<dbReference type="Proteomes" id="UP000005561">
    <property type="component" value="Unassembled WGS sequence"/>
</dbReference>
<evidence type="ECO:0000256" key="2">
    <source>
        <dbReference type="ARBA" id="ARBA00023125"/>
    </source>
</evidence>
<dbReference type="AlphaFoldDB" id="C6LHD5"/>
<name>C6LHD5_9FIRM</name>
<reference evidence="5" key="1">
    <citation type="submission" date="2009-07" db="EMBL/GenBank/DDBJ databases">
        <authorList>
            <person name="Weinstock G."/>
            <person name="Sodergren E."/>
            <person name="Clifton S."/>
            <person name="Fulton L."/>
            <person name="Fulton B."/>
            <person name="Courtney L."/>
            <person name="Fronick C."/>
            <person name="Harrison M."/>
            <person name="Strong C."/>
            <person name="Farmer C."/>
            <person name="Delahaunty K."/>
            <person name="Markovic C."/>
            <person name="Hall O."/>
            <person name="Minx P."/>
            <person name="Tomlinson C."/>
            <person name="Mitreva M."/>
            <person name="Nelson J."/>
            <person name="Hou S."/>
            <person name="Wollam A."/>
            <person name="Pepin K.H."/>
            <person name="Johnson M."/>
            <person name="Bhonagiri V."/>
            <person name="Nash W.E."/>
            <person name="Warren W."/>
            <person name="Chinwalla A."/>
            <person name="Mardis E.R."/>
            <person name="Wilson R.K."/>
        </authorList>
    </citation>
    <scope>NUCLEOTIDE SEQUENCE [LARGE SCALE GENOMIC DNA]</scope>
    <source>
        <strain evidence="5">DSM 14469</strain>
    </source>
</reference>
<evidence type="ECO:0000259" key="4">
    <source>
        <dbReference type="PROSITE" id="PS01124"/>
    </source>
</evidence>
<dbReference type="InterPro" id="IPR018062">
    <property type="entry name" value="HTH_AraC-typ_CS"/>
</dbReference>
<dbReference type="Pfam" id="PF02311">
    <property type="entry name" value="AraC_binding"/>
    <property type="match status" value="1"/>
</dbReference>
<dbReference type="InterPro" id="IPR018060">
    <property type="entry name" value="HTH_AraC"/>
</dbReference>
<dbReference type="PANTHER" id="PTHR43280">
    <property type="entry name" value="ARAC-FAMILY TRANSCRIPTIONAL REGULATOR"/>
    <property type="match status" value="1"/>
</dbReference>
<evidence type="ECO:0000256" key="3">
    <source>
        <dbReference type="ARBA" id="ARBA00023163"/>
    </source>
</evidence>
<dbReference type="EMBL" id="ACCL02000014">
    <property type="protein sequence ID" value="EET59922.1"/>
    <property type="molecule type" value="Genomic_DNA"/>
</dbReference>
<dbReference type="PROSITE" id="PS00041">
    <property type="entry name" value="HTH_ARAC_FAMILY_1"/>
    <property type="match status" value="1"/>
</dbReference>
<keyword evidence="6" id="KW-1185">Reference proteome</keyword>
<dbReference type="GO" id="GO:0003700">
    <property type="term" value="F:DNA-binding transcription factor activity"/>
    <property type="evidence" value="ECO:0007669"/>
    <property type="project" value="InterPro"/>
</dbReference>
<keyword evidence="2" id="KW-0238">DNA-binding</keyword>
<evidence type="ECO:0000313" key="6">
    <source>
        <dbReference type="Proteomes" id="UP000005561"/>
    </source>
</evidence>
<organism evidence="5 6">
    <name type="scientific">Marvinbryantia formatexigens DSM 14469</name>
    <dbReference type="NCBI Taxonomy" id="478749"/>
    <lineage>
        <taxon>Bacteria</taxon>
        <taxon>Bacillati</taxon>
        <taxon>Bacillota</taxon>
        <taxon>Clostridia</taxon>
        <taxon>Lachnospirales</taxon>
        <taxon>Lachnospiraceae</taxon>
        <taxon>Marvinbryantia</taxon>
    </lineage>
</organism>
<protein>
    <submittedName>
        <fullName evidence="5">Transcriptional regulator, AraC family</fullName>
    </submittedName>
</protein>
<feature type="domain" description="HTH araC/xylS-type" evidence="4">
    <location>
        <begin position="183"/>
        <end position="281"/>
    </location>
</feature>
<keyword evidence="1" id="KW-0805">Transcription regulation</keyword>
<dbReference type="Pfam" id="PF12833">
    <property type="entry name" value="HTH_18"/>
    <property type="match status" value="1"/>
</dbReference>
<comment type="caution">
    <text evidence="5">The sequence shown here is derived from an EMBL/GenBank/DDBJ whole genome shotgun (WGS) entry which is preliminary data.</text>
</comment>
<dbReference type="InterPro" id="IPR003313">
    <property type="entry name" value="AraC-bd"/>
</dbReference>
<dbReference type="GO" id="GO:0043565">
    <property type="term" value="F:sequence-specific DNA binding"/>
    <property type="evidence" value="ECO:0007669"/>
    <property type="project" value="InterPro"/>
</dbReference>
<accession>C6LHD5</accession>
<dbReference type="Gene3D" id="1.10.10.60">
    <property type="entry name" value="Homeodomain-like"/>
    <property type="match status" value="2"/>
</dbReference>
<evidence type="ECO:0000256" key="1">
    <source>
        <dbReference type="ARBA" id="ARBA00023015"/>
    </source>
</evidence>
<dbReference type="STRING" id="168384.SAMN05660368_00728"/>
<evidence type="ECO:0000313" key="5">
    <source>
        <dbReference type="EMBL" id="EET59922.1"/>
    </source>
</evidence>
<proteinExistence type="predicted"/>
<dbReference type="PROSITE" id="PS01124">
    <property type="entry name" value="HTH_ARAC_FAMILY_2"/>
    <property type="match status" value="1"/>
</dbReference>
<dbReference type="PRINTS" id="PR00032">
    <property type="entry name" value="HTHARAC"/>
</dbReference>
<dbReference type="PANTHER" id="PTHR43280:SF28">
    <property type="entry name" value="HTH-TYPE TRANSCRIPTIONAL ACTIVATOR RHAS"/>
    <property type="match status" value="1"/>
</dbReference>
<gene>
    <name evidence="5" type="ORF">BRYFOR_08046</name>
</gene>
<dbReference type="InterPro" id="IPR014710">
    <property type="entry name" value="RmlC-like_jellyroll"/>
</dbReference>
<dbReference type="InterPro" id="IPR009057">
    <property type="entry name" value="Homeodomain-like_sf"/>
</dbReference>
<dbReference type="SUPFAM" id="SSF51215">
    <property type="entry name" value="Regulatory protein AraC"/>
    <property type="match status" value="1"/>
</dbReference>
<keyword evidence="3" id="KW-0804">Transcription</keyword>
<dbReference type="SMART" id="SM00342">
    <property type="entry name" value="HTH_ARAC"/>
    <property type="match status" value="1"/>
</dbReference>
<dbReference type="InterPro" id="IPR037923">
    <property type="entry name" value="HTH-like"/>
</dbReference>
<sequence>MNGMLEILGGKGMIDQAGIRMAQGESIAGERIAGVNDNMMKSHYHNYYEIYYLEDGERYHMMQDDMYDMKPGELILFSPYIMHRSYGENDMPFKRIVLYFESSEVASKELLDALDENNGMYRPDAATRQKLHRMLEELIRQYENPSDFYKSYRRTLLNMFLFTMLMHTRRREPEQMEETGRTTQIVSYIHSHYQEDITLEQLAQKFYVSQFYLCREFKRYTNSTVVQYVNVTRVMNAQRKLMETDKTITEISRETGFSNLTHFNRVFKSVTGTTPSGYRKHHQNMQCL</sequence>
<dbReference type="Gene3D" id="2.60.120.10">
    <property type="entry name" value="Jelly Rolls"/>
    <property type="match status" value="1"/>
</dbReference>
<dbReference type="SUPFAM" id="SSF46689">
    <property type="entry name" value="Homeodomain-like"/>
    <property type="match status" value="2"/>
</dbReference>
<dbReference type="InterPro" id="IPR020449">
    <property type="entry name" value="Tscrpt_reg_AraC-type_HTH"/>
</dbReference>